<dbReference type="EMBL" id="ACFC01000018">
    <property type="protein sequence ID" value="EEE04136.1"/>
    <property type="molecule type" value="Genomic_DNA"/>
</dbReference>
<feature type="region of interest" description="Disordered" evidence="1">
    <location>
        <begin position="1"/>
        <end position="42"/>
    </location>
</feature>
<evidence type="ECO:0000256" key="1">
    <source>
        <dbReference type="SAM" id="MobiDB-lite"/>
    </source>
</evidence>
<proteinExistence type="predicted"/>
<sequence length="99" mass="10627">MVQRVAGQRRCGPRATPADVETRRDAPAAPSSPMRRPVAARPMRAAPWGAAIAAPARASRVGRQVGHRAAHAIDDRLSIRRAAARCGGGRYPDTFDYRG</sequence>
<evidence type="ECO:0000313" key="3">
    <source>
        <dbReference type="Proteomes" id="UP000004535"/>
    </source>
</evidence>
<protein>
    <submittedName>
        <fullName evidence="2">Uncharacterized protein</fullName>
    </submittedName>
</protein>
<gene>
    <name evidence="2" type="ORF">BURMUCGD2_3622</name>
</gene>
<feature type="compositionally biased region" description="Low complexity" evidence="1">
    <location>
        <begin position="27"/>
        <end position="42"/>
    </location>
</feature>
<accession>B9BYR5</accession>
<organism evidence="2 3">
    <name type="scientific">Burkholderia multivorans CGD2</name>
    <dbReference type="NCBI Taxonomy" id="513052"/>
    <lineage>
        <taxon>Bacteria</taxon>
        <taxon>Pseudomonadati</taxon>
        <taxon>Pseudomonadota</taxon>
        <taxon>Betaproteobacteria</taxon>
        <taxon>Burkholderiales</taxon>
        <taxon>Burkholderiaceae</taxon>
        <taxon>Burkholderia</taxon>
        <taxon>Burkholderia cepacia complex</taxon>
    </lineage>
</organism>
<comment type="caution">
    <text evidence="2">The sequence shown here is derived from an EMBL/GenBank/DDBJ whole genome shotgun (WGS) entry which is preliminary data.</text>
</comment>
<evidence type="ECO:0000313" key="2">
    <source>
        <dbReference type="EMBL" id="EEE04136.1"/>
    </source>
</evidence>
<dbReference type="AlphaFoldDB" id="B9BYR5"/>
<reference evidence="2 3" key="1">
    <citation type="journal article" date="2012" name="J. Bacteriol.">
        <title>Draft Genome Sequence Determination for Cystic Fibrosis and Chronic Granulomatous Disease Burkholderia multivorans Isolates.</title>
        <authorList>
            <person name="Varga J.J."/>
            <person name="Losada L."/>
            <person name="Zelazny A.M."/>
            <person name="Brinkac L."/>
            <person name="Harkins D."/>
            <person name="Radune D."/>
            <person name="Hostetler J."/>
            <person name="Sampaio E.P."/>
            <person name="Ronning C.M."/>
            <person name="Nierman W.C."/>
            <person name="Greenberg D.E."/>
            <person name="Holland S.M."/>
            <person name="Goldberg J.B."/>
        </authorList>
    </citation>
    <scope>NUCLEOTIDE SEQUENCE [LARGE SCALE GENOMIC DNA]</scope>
    <source>
        <strain evidence="2 3">CGD2</strain>
    </source>
</reference>
<dbReference type="Proteomes" id="UP000004535">
    <property type="component" value="Unassembled WGS sequence"/>
</dbReference>
<name>B9BYR5_9BURK</name>